<gene>
    <name evidence="1" type="ORF">GCM10009733_020250</name>
</gene>
<keyword evidence="2" id="KW-1185">Reference proteome</keyword>
<name>A0ABP4QVC2_9ACTN</name>
<accession>A0ABP4QVC2</accession>
<proteinExistence type="predicted"/>
<evidence type="ECO:0000313" key="2">
    <source>
        <dbReference type="Proteomes" id="UP001500064"/>
    </source>
</evidence>
<comment type="caution">
    <text evidence="1">The sequence shown here is derived from an EMBL/GenBank/DDBJ whole genome shotgun (WGS) entry which is preliminary data.</text>
</comment>
<dbReference type="Proteomes" id="UP001500064">
    <property type="component" value="Unassembled WGS sequence"/>
</dbReference>
<reference evidence="2" key="1">
    <citation type="journal article" date="2019" name="Int. J. Syst. Evol. Microbiol.">
        <title>The Global Catalogue of Microorganisms (GCM) 10K type strain sequencing project: providing services to taxonomists for standard genome sequencing and annotation.</title>
        <authorList>
            <consortium name="The Broad Institute Genomics Platform"/>
            <consortium name="The Broad Institute Genome Sequencing Center for Infectious Disease"/>
            <person name="Wu L."/>
            <person name="Ma J."/>
        </authorList>
    </citation>
    <scope>NUCLEOTIDE SEQUENCE [LARGE SCALE GENOMIC DNA]</scope>
    <source>
        <strain evidence="2">JCM 13929</strain>
    </source>
</reference>
<evidence type="ECO:0000313" key="1">
    <source>
        <dbReference type="EMBL" id="GAA1623574.1"/>
    </source>
</evidence>
<protein>
    <submittedName>
        <fullName evidence="1">Uncharacterized protein</fullName>
    </submittedName>
</protein>
<sequence>MLRPSVALLSKQYDNLLWKIVKTGDHRLPKGTTSWGLAAVHRDSTTAARTFTTGQPCPAVGWATATGPLNEDNPSAWPSYSGDGLRVATTEVDTDGALWSALSAEGVTCDRPVLVAYAEEDLVGDDSDGDADGAAVRVRRLYVVADIDVMVLLQTHGAGADLRGLKLAEGIPDMGMALMYGATYDQVGEVFGKNADLRDYGDALKRGETHDFYLSLIAVIFEHIDRWHGVTPEQRTRIRKSPYRFVLARSHDLTIAQATAYLDVAADVPLATFGRACQAATPEEIVEASAICYLPLYAYSRLGRVGHQQAMNQAAAIPF</sequence>
<organism evidence="1 2">
    <name type="scientific">Nonomuraea maheshkhaliensis</name>
    <dbReference type="NCBI Taxonomy" id="419590"/>
    <lineage>
        <taxon>Bacteria</taxon>
        <taxon>Bacillati</taxon>
        <taxon>Actinomycetota</taxon>
        <taxon>Actinomycetes</taxon>
        <taxon>Streptosporangiales</taxon>
        <taxon>Streptosporangiaceae</taxon>
        <taxon>Nonomuraea</taxon>
    </lineage>
</organism>
<dbReference type="RefSeq" id="WP_346103418.1">
    <property type="nucleotide sequence ID" value="NZ_BAAAMU010000011.1"/>
</dbReference>
<dbReference type="EMBL" id="BAAAMU010000011">
    <property type="protein sequence ID" value="GAA1623574.1"/>
    <property type="molecule type" value="Genomic_DNA"/>
</dbReference>